<gene>
    <name evidence="2" type="ORF">MRATA1EN1_LOCUS22475</name>
</gene>
<evidence type="ECO:0000313" key="3">
    <source>
        <dbReference type="Proteomes" id="UP001176941"/>
    </source>
</evidence>
<evidence type="ECO:0000256" key="1">
    <source>
        <dbReference type="SAM" id="MobiDB-lite"/>
    </source>
</evidence>
<feature type="compositionally biased region" description="Pro residues" evidence="1">
    <location>
        <begin position="207"/>
        <end position="221"/>
    </location>
</feature>
<feature type="compositionally biased region" description="Pro residues" evidence="1">
    <location>
        <begin position="287"/>
        <end position="296"/>
    </location>
</feature>
<name>A0ABN8ZHW9_RANTA</name>
<feature type="compositionally biased region" description="Basic and acidic residues" evidence="1">
    <location>
        <begin position="186"/>
        <end position="197"/>
    </location>
</feature>
<reference evidence="2" key="1">
    <citation type="submission" date="2023-04" db="EMBL/GenBank/DDBJ databases">
        <authorList>
            <consortium name="ELIXIR-Norway"/>
        </authorList>
    </citation>
    <scope>NUCLEOTIDE SEQUENCE [LARGE SCALE GENOMIC DNA]</scope>
</reference>
<protein>
    <recommendedName>
        <fullName evidence="4">Basic proline-rich protein-like</fullName>
    </recommendedName>
</protein>
<accession>A0ABN8ZHW9</accession>
<sequence length="364" mass="38484">MLPTLCRQTVEKNKPSLVRWPGCRDCKDQRAKPASLSALVGRSASGGTERVTPPEPRYRERPGARPAPRRVASSPAFPLPKPSCWRATLLPPRAPGPEGGGRSASGQARAPRPAPRMEPDPSCSRAAGPGTRDPEPTAPPLHPRGGGAALLVPPPLSAPTRRGPRSHEGRSRGTAVERGSGLAQQDRSRVGNGEEGRQGAAENPNTGSPPPPGGTVPPPLPARDQLPSCSHRKNPSRPCKSAETRRSAPGFPRPGPAIPQLRTPPYPDAALRSSLAEGTSPASAPAAGPPRPPPPSARFQIEIPWLGPSENSRASPAPSRRKLLPHPRRTRPRCGNPRGPRHAPYAQATPPPHPGLSDRLFQRD</sequence>
<dbReference type="EMBL" id="OX460345">
    <property type="protein sequence ID" value="CAI9173513.1"/>
    <property type="molecule type" value="Genomic_DNA"/>
</dbReference>
<evidence type="ECO:0008006" key="4">
    <source>
        <dbReference type="Google" id="ProtNLM"/>
    </source>
</evidence>
<organism evidence="2 3">
    <name type="scientific">Rangifer tarandus platyrhynchus</name>
    <name type="common">Svalbard reindeer</name>
    <dbReference type="NCBI Taxonomy" id="3082113"/>
    <lineage>
        <taxon>Eukaryota</taxon>
        <taxon>Metazoa</taxon>
        <taxon>Chordata</taxon>
        <taxon>Craniata</taxon>
        <taxon>Vertebrata</taxon>
        <taxon>Euteleostomi</taxon>
        <taxon>Mammalia</taxon>
        <taxon>Eutheria</taxon>
        <taxon>Laurasiatheria</taxon>
        <taxon>Artiodactyla</taxon>
        <taxon>Ruminantia</taxon>
        <taxon>Pecora</taxon>
        <taxon>Cervidae</taxon>
        <taxon>Odocoileinae</taxon>
        <taxon>Rangifer</taxon>
    </lineage>
</organism>
<keyword evidence="3" id="KW-1185">Reference proteome</keyword>
<proteinExistence type="predicted"/>
<feature type="compositionally biased region" description="Pro residues" evidence="1">
    <location>
        <begin position="251"/>
        <end position="267"/>
    </location>
</feature>
<feature type="region of interest" description="Disordered" evidence="1">
    <location>
        <begin position="24"/>
        <end position="364"/>
    </location>
</feature>
<evidence type="ECO:0000313" key="2">
    <source>
        <dbReference type="EMBL" id="CAI9173513.1"/>
    </source>
</evidence>
<feature type="compositionally biased region" description="Low complexity" evidence="1">
    <location>
        <begin position="64"/>
        <end position="76"/>
    </location>
</feature>
<feature type="compositionally biased region" description="Basic residues" evidence="1">
    <location>
        <begin position="319"/>
        <end position="332"/>
    </location>
</feature>
<dbReference type="Proteomes" id="UP001176941">
    <property type="component" value="Chromosome 34"/>
</dbReference>